<comment type="caution">
    <text evidence="1">The sequence shown here is derived from an EMBL/GenBank/DDBJ whole genome shotgun (WGS) entry which is preliminary data.</text>
</comment>
<proteinExistence type="predicted"/>
<keyword evidence="2" id="KW-1185">Reference proteome</keyword>
<dbReference type="Proteomes" id="UP000825890">
    <property type="component" value="Unassembled WGS sequence"/>
</dbReference>
<accession>A0A9P3CJB4</accession>
<protein>
    <submittedName>
        <fullName evidence="1">Uncharacterized protein</fullName>
    </submittedName>
</protein>
<dbReference type="EMBL" id="BOLY01000004">
    <property type="protein sequence ID" value="GIZ44277.1"/>
    <property type="molecule type" value="Genomic_DNA"/>
</dbReference>
<sequence>MKPSSSWKYTWASPHTWSNFSADTEAAWRSVVLRQPEYKLTARIRHDGHRHAAMIGIYQITLYGILVTEDSFLKGLRRCERTSLGRRLASAVIPDKLPTELADQIYDEVDEHTRRIIEEKWDSCSTRDEKLRRLAMGADFPGTAKESLIGFLGRTINATSVALSTAVNTTTPIDPNNPITYYIHLSTAEKHPEPKEFAGQATGFHPVFPNQQGVFWGNAKSFVVGKQENEQTSPDITTDVLMYLEDPHDLPTSHSDPHTHRLVQLGGIKEAIKNWDGELIKNLVNFMELEVVPFDAEKPFEPEILQYQRVHE</sequence>
<evidence type="ECO:0000313" key="1">
    <source>
        <dbReference type="EMBL" id="GIZ44277.1"/>
    </source>
</evidence>
<evidence type="ECO:0000313" key="2">
    <source>
        <dbReference type="Proteomes" id="UP000825890"/>
    </source>
</evidence>
<organism evidence="1 2">
    <name type="scientific">Cercospora kikuchii</name>
    <dbReference type="NCBI Taxonomy" id="84275"/>
    <lineage>
        <taxon>Eukaryota</taxon>
        <taxon>Fungi</taxon>
        <taxon>Dikarya</taxon>
        <taxon>Ascomycota</taxon>
        <taxon>Pezizomycotina</taxon>
        <taxon>Dothideomycetes</taxon>
        <taxon>Dothideomycetidae</taxon>
        <taxon>Mycosphaerellales</taxon>
        <taxon>Mycosphaerellaceae</taxon>
        <taxon>Cercospora</taxon>
    </lineage>
</organism>
<dbReference type="GeneID" id="68293055"/>
<reference evidence="1 2" key="1">
    <citation type="submission" date="2021-01" db="EMBL/GenBank/DDBJ databases">
        <title>Cercospora kikuchii MAFF 305040 whole genome shotgun sequence.</title>
        <authorList>
            <person name="Kashiwa T."/>
            <person name="Suzuki T."/>
        </authorList>
    </citation>
    <scope>NUCLEOTIDE SEQUENCE [LARGE SCALE GENOMIC DNA]</scope>
    <source>
        <strain evidence="1 2">MAFF 305040</strain>
    </source>
</reference>
<dbReference type="AlphaFoldDB" id="A0A9P3CJB4"/>
<gene>
    <name evidence="1" type="ORF">CKM354_000748000</name>
</gene>
<dbReference type="RefSeq" id="XP_044658764.1">
    <property type="nucleotide sequence ID" value="XM_044802829.1"/>
</dbReference>
<name>A0A9P3CJB4_9PEZI</name>
<dbReference type="OrthoDB" id="3937619at2759"/>